<evidence type="ECO:0000313" key="1">
    <source>
        <dbReference type="EMBL" id="KAK3263605.1"/>
    </source>
</evidence>
<protein>
    <submittedName>
        <fullName evidence="1">Uncharacterized protein</fullName>
    </submittedName>
</protein>
<evidence type="ECO:0000313" key="2">
    <source>
        <dbReference type="Proteomes" id="UP001190700"/>
    </source>
</evidence>
<sequence>MGQAELAFSPRDRDWPGHLQLDFLEEDVQEIEAGTDDQEQEAAPRFSLVSGGKLCAAHPGRGGPEDAGGELELDEGGGQHQLALRAERALGLRQDATALSHVEVRSGAEYLLLRREHTGLEASRVAEAGMESLEPVVGREGRAAGYIDEAATRCGSDVAARVNALQLEAESELQDLEQLAPAGSTNVSLESSPEHDHHRDFINAVHDHEAAMTHMASQKWEACASAEGAHPSPLEKEGSSSLQAEGSWLEFLF</sequence>
<dbReference type="AlphaFoldDB" id="A0AAE0FPQ7"/>
<name>A0AAE0FPQ7_9CHLO</name>
<keyword evidence="2" id="KW-1185">Reference proteome</keyword>
<reference evidence="1 2" key="1">
    <citation type="journal article" date="2015" name="Genome Biol. Evol.">
        <title>Comparative Genomics of a Bacterivorous Green Alga Reveals Evolutionary Causalities and Consequences of Phago-Mixotrophic Mode of Nutrition.</title>
        <authorList>
            <person name="Burns J.A."/>
            <person name="Paasch A."/>
            <person name="Narechania A."/>
            <person name="Kim E."/>
        </authorList>
    </citation>
    <scope>NUCLEOTIDE SEQUENCE [LARGE SCALE GENOMIC DNA]</scope>
    <source>
        <strain evidence="1 2">PLY_AMNH</strain>
    </source>
</reference>
<comment type="caution">
    <text evidence="1">The sequence shown here is derived from an EMBL/GenBank/DDBJ whole genome shotgun (WGS) entry which is preliminary data.</text>
</comment>
<proteinExistence type="predicted"/>
<organism evidence="1 2">
    <name type="scientific">Cymbomonas tetramitiformis</name>
    <dbReference type="NCBI Taxonomy" id="36881"/>
    <lineage>
        <taxon>Eukaryota</taxon>
        <taxon>Viridiplantae</taxon>
        <taxon>Chlorophyta</taxon>
        <taxon>Pyramimonadophyceae</taxon>
        <taxon>Pyramimonadales</taxon>
        <taxon>Pyramimonadaceae</taxon>
        <taxon>Cymbomonas</taxon>
    </lineage>
</organism>
<gene>
    <name evidence="1" type="ORF">CYMTET_27604</name>
</gene>
<dbReference type="EMBL" id="LGRX02015224">
    <property type="protein sequence ID" value="KAK3263605.1"/>
    <property type="molecule type" value="Genomic_DNA"/>
</dbReference>
<accession>A0AAE0FPQ7</accession>
<dbReference type="Proteomes" id="UP001190700">
    <property type="component" value="Unassembled WGS sequence"/>
</dbReference>